<accession>A0A316YMC7</accession>
<keyword evidence="5 7" id="KW-0067">ATP-binding</keyword>
<dbReference type="FunFam" id="3.30.200.20:FF:000040">
    <property type="entry name" value="Dual specificity mitogen-activated protein kinase kinase"/>
    <property type="match status" value="1"/>
</dbReference>
<dbReference type="PROSITE" id="PS00107">
    <property type="entry name" value="PROTEIN_KINASE_ATP"/>
    <property type="match status" value="1"/>
</dbReference>
<proteinExistence type="inferred from homology"/>
<dbReference type="GeneID" id="37041202"/>
<evidence type="ECO:0000259" key="10">
    <source>
        <dbReference type="PROSITE" id="PS50011"/>
    </source>
</evidence>
<dbReference type="InterPro" id="IPR000719">
    <property type="entry name" value="Prot_kinase_dom"/>
</dbReference>
<feature type="domain" description="Protein kinase" evidence="10">
    <location>
        <begin position="136"/>
        <end position="450"/>
    </location>
</feature>
<dbReference type="InterPro" id="IPR049613">
    <property type="entry name" value="Byr1-like_cat"/>
</dbReference>
<dbReference type="GO" id="GO:0004674">
    <property type="term" value="F:protein serine/threonine kinase activity"/>
    <property type="evidence" value="ECO:0007669"/>
    <property type="project" value="UniProtKB-KW"/>
</dbReference>
<keyword evidence="2" id="KW-0808">Transferase</keyword>
<reference evidence="11 12" key="1">
    <citation type="journal article" date="2018" name="Mol. Biol. Evol.">
        <title>Broad Genomic Sampling Reveals a Smut Pathogenic Ancestry of the Fungal Clade Ustilaginomycotina.</title>
        <authorList>
            <person name="Kijpornyongpan T."/>
            <person name="Mondo S.J."/>
            <person name="Barry K."/>
            <person name="Sandor L."/>
            <person name="Lee J."/>
            <person name="Lipzen A."/>
            <person name="Pangilinan J."/>
            <person name="LaButti K."/>
            <person name="Hainaut M."/>
            <person name="Henrissat B."/>
            <person name="Grigoriev I.V."/>
            <person name="Spatafora J.W."/>
            <person name="Aime M.C."/>
        </authorList>
    </citation>
    <scope>NUCLEOTIDE SEQUENCE [LARGE SCALE GENOMIC DNA]</scope>
    <source>
        <strain evidence="11 12">MCA 4198</strain>
    </source>
</reference>
<evidence type="ECO:0000256" key="3">
    <source>
        <dbReference type="ARBA" id="ARBA00022741"/>
    </source>
</evidence>
<dbReference type="Gene3D" id="3.30.200.20">
    <property type="entry name" value="Phosphorylase Kinase, domain 1"/>
    <property type="match status" value="1"/>
</dbReference>
<dbReference type="FunCoup" id="A0A316YMC7">
    <property type="interactions" value="316"/>
</dbReference>
<dbReference type="STRING" id="215250.A0A316YMC7"/>
<dbReference type="InParanoid" id="A0A316YMC7"/>
<evidence type="ECO:0000256" key="7">
    <source>
        <dbReference type="PROSITE-ProRule" id="PRU10141"/>
    </source>
</evidence>
<dbReference type="PROSITE" id="PS50011">
    <property type="entry name" value="PROTEIN_KINASE_DOM"/>
    <property type="match status" value="1"/>
</dbReference>
<feature type="compositionally biased region" description="Polar residues" evidence="9">
    <location>
        <begin position="94"/>
        <end position="109"/>
    </location>
</feature>
<feature type="compositionally biased region" description="Low complexity" evidence="9">
    <location>
        <begin position="362"/>
        <end position="371"/>
    </location>
</feature>
<dbReference type="PANTHER" id="PTHR47448:SF1">
    <property type="entry name" value="SERINE_THREONINE-PROTEIN KINASE STE7 HOMOLOG"/>
    <property type="match status" value="1"/>
</dbReference>
<dbReference type="Proteomes" id="UP000245768">
    <property type="component" value="Unassembled WGS sequence"/>
</dbReference>
<dbReference type="SMART" id="SM00220">
    <property type="entry name" value="S_TKc"/>
    <property type="match status" value="1"/>
</dbReference>
<dbReference type="RefSeq" id="XP_025376421.1">
    <property type="nucleotide sequence ID" value="XM_025519286.1"/>
</dbReference>
<evidence type="ECO:0000256" key="2">
    <source>
        <dbReference type="ARBA" id="ARBA00022679"/>
    </source>
</evidence>
<dbReference type="InterPro" id="IPR050915">
    <property type="entry name" value="MAP_kinase_kinase"/>
</dbReference>
<keyword evidence="4 11" id="KW-0418">Kinase</keyword>
<gene>
    <name evidence="11" type="ORF">FA10DRAFT_242624</name>
</gene>
<evidence type="ECO:0000256" key="9">
    <source>
        <dbReference type="SAM" id="MobiDB-lite"/>
    </source>
</evidence>
<feature type="compositionally biased region" description="Polar residues" evidence="9">
    <location>
        <begin position="25"/>
        <end position="40"/>
    </location>
</feature>
<feature type="binding site" evidence="7">
    <location>
        <position position="165"/>
    </location>
    <ligand>
        <name>ATP</name>
        <dbReference type="ChEBI" id="CHEBI:30616"/>
    </ligand>
</feature>
<dbReference type="Gene3D" id="1.10.510.10">
    <property type="entry name" value="Transferase(Phosphotransferase) domain 1"/>
    <property type="match status" value="1"/>
</dbReference>
<evidence type="ECO:0000256" key="1">
    <source>
        <dbReference type="ARBA" id="ARBA00022527"/>
    </source>
</evidence>
<dbReference type="EMBL" id="KZ819637">
    <property type="protein sequence ID" value="PWN89223.1"/>
    <property type="molecule type" value="Genomic_DNA"/>
</dbReference>
<keyword evidence="12" id="KW-1185">Reference proteome</keyword>
<organism evidence="11 12">
    <name type="scientific">Acaromyces ingoldii</name>
    <dbReference type="NCBI Taxonomy" id="215250"/>
    <lineage>
        <taxon>Eukaryota</taxon>
        <taxon>Fungi</taxon>
        <taxon>Dikarya</taxon>
        <taxon>Basidiomycota</taxon>
        <taxon>Ustilaginomycotina</taxon>
        <taxon>Exobasidiomycetes</taxon>
        <taxon>Exobasidiales</taxon>
        <taxon>Cryptobasidiaceae</taxon>
        <taxon>Acaromyces</taxon>
    </lineage>
</organism>
<dbReference type="AlphaFoldDB" id="A0A316YMC7"/>
<evidence type="ECO:0000313" key="11">
    <source>
        <dbReference type="EMBL" id="PWN89223.1"/>
    </source>
</evidence>
<protein>
    <submittedName>
        <fullName evidence="11">Pkinase-domain-containing protein</fullName>
    </submittedName>
</protein>
<evidence type="ECO:0000256" key="8">
    <source>
        <dbReference type="RuleBase" id="RU000304"/>
    </source>
</evidence>
<dbReference type="PROSITE" id="PS00108">
    <property type="entry name" value="PROTEIN_KINASE_ST"/>
    <property type="match status" value="1"/>
</dbReference>
<name>A0A316YMC7_9BASI</name>
<evidence type="ECO:0000313" key="12">
    <source>
        <dbReference type="Proteomes" id="UP000245768"/>
    </source>
</evidence>
<dbReference type="GO" id="GO:0004712">
    <property type="term" value="F:protein serine/threonine/tyrosine kinase activity"/>
    <property type="evidence" value="ECO:0007669"/>
    <property type="project" value="UniProtKB-ARBA"/>
</dbReference>
<dbReference type="SUPFAM" id="SSF56112">
    <property type="entry name" value="Protein kinase-like (PK-like)"/>
    <property type="match status" value="1"/>
</dbReference>
<keyword evidence="3 7" id="KW-0547">Nucleotide-binding</keyword>
<sequence length="468" mass="49936">MATSSSTSSIRKKRNFKNLHLVETPLSTPGGSSASANRTGSSLLSAATSSNLAKGSSATATASTTRGDSASTGTGGLPQNGPPTGLSSGGSLMANASTLPSTDPSSGANYHNKLSEQLANLELGVEYKLDLKNEDLSFLSELGSGNGGTVTKVLHEKSNTVMAKKVVFIDAKPTVRKQILRELQILHECNSPHIVSFYGAYLAEPHICMCMEYMDSGSLDGIYRKNGPVRSDVCGKIVVTVVHGLTYLYDVHRIIHRDVKPSNILVNRQGQIKICDFGVSGELINSIADTFVGTSTYMSPERIQGDQYSVKSDVWSLGISVIELALGRFPFSDDDGNDDEGDDDDDIPEELRGTLSPTKPDAQAAARAAGARARKTKKEPAGVSLEGSGAQMSILDLLQHIVNEPAPKLPPVAPNGRRFSTDMVQFIDLCLCKDVAKRPSPKELTEHSYVKEAEAAKVDLLGWVKGLK</sequence>
<dbReference type="InterPro" id="IPR008271">
    <property type="entry name" value="Ser/Thr_kinase_AS"/>
</dbReference>
<dbReference type="GO" id="GO:0005524">
    <property type="term" value="F:ATP binding"/>
    <property type="evidence" value="ECO:0007669"/>
    <property type="project" value="UniProtKB-UniRule"/>
</dbReference>
<feature type="compositionally biased region" description="Low complexity" evidence="9">
    <location>
        <begin position="41"/>
        <end position="72"/>
    </location>
</feature>
<feature type="region of interest" description="Disordered" evidence="9">
    <location>
        <begin position="1"/>
        <end position="110"/>
    </location>
</feature>
<dbReference type="InterPro" id="IPR011009">
    <property type="entry name" value="Kinase-like_dom_sf"/>
</dbReference>
<evidence type="ECO:0000256" key="5">
    <source>
        <dbReference type="ARBA" id="ARBA00022840"/>
    </source>
</evidence>
<evidence type="ECO:0000256" key="6">
    <source>
        <dbReference type="ARBA" id="ARBA00038035"/>
    </source>
</evidence>
<dbReference type="InterPro" id="IPR017441">
    <property type="entry name" value="Protein_kinase_ATP_BS"/>
</dbReference>
<feature type="region of interest" description="Disordered" evidence="9">
    <location>
        <begin position="332"/>
        <end position="385"/>
    </location>
</feature>
<keyword evidence="1 8" id="KW-0723">Serine/threonine-protein kinase</keyword>
<dbReference type="PANTHER" id="PTHR47448">
    <property type="entry name" value="DUAL SPECIFICITY MITOGEN-ACTIVATED PROTEIN KINASE KINASE DSOR1-LIKE PROTEIN"/>
    <property type="match status" value="1"/>
</dbReference>
<dbReference type="CDD" id="cd06620">
    <property type="entry name" value="PKc_Byr1_like"/>
    <property type="match status" value="1"/>
</dbReference>
<evidence type="ECO:0000256" key="4">
    <source>
        <dbReference type="ARBA" id="ARBA00022777"/>
    </source>
</evidence>
<dbReference type="GO" id="GO:0000165">
    <property type="term" value="P:MAPK cascade"/>
    <property type="evidence" value="ECO:0007669"/>
    <property type="project" value="UniProtKB-ARBA"/>
</dbReference>
<feature type="compositionally biased region" description="Acidic residues" evidence="9">
    <location>
        <begin position="332"/>
        <end position="348"/>
    </location>
</feature>
<dbReference type="Pfam" id="PF00069">
    <property type="entry name" value="Pkinase"/>
    <property type="match status" value="1"/>
</dbReference>
<comment type="similarity">
    <text evidence="6">Belongs to the protein kinase superfamily. STE Ser/Thr protein kinase family. MAP kinase kinase subfamily.</text>
</comment>
<dbReference type="OrthoDB" id="10252354at2759"/>